<comment type="similarity">
    <text evidence="2 4">Belongs to the GerABKA family.</text>
</comment>
<organism evidence="7 8">
    <name type="scientific">Lederbergia galactosidilytica</name>
    <dbReference type="NCBI Taxonomy" id="217031"/>
    <lineage>
        <taxon>Bacteria</taxon>
        <taxon>Bacillati</taxon>
        <taxon>Bacillota</taxon>
        <taxon>Bacilli</taxon>
        <taxon>Bacillales</taxon>
        <taxon>Bacillaceae</taxon>
        <taxon>Lederbergia</taxon>
    </lineage>
</organism>
<evidence type="ECO:0000256" key="1">
    <source>
        <dbReference type="ARBA" id="ARBA00004141"/>
    </source>
</evidence>
<accession>A0A178A5R7</accession>
<keyword evidence="6" id="KW-1133">Transmembrane helix</keyword>
<feature type="transmembrane region" description="Helical" evidence="6">
    <location>
        <begin position="380"/>
        <end position="401"/>
    </location>
</feature>
<proteinExistence type="inferred from homology"/>
<evidence type="ECO:0000256" key="6">
    <source>
        <dbReference type="SAM" id="Phobius"/>
    </source>
</evidence>
<dbReference type="PATRIC" id="fig|217031.6.peg.481"/>
<dbReference type="PIRSF" id="PIRSF005690">
    <property type="entry name" value="GerBA"/>
    <property type="match status" value="1"/>
</dbReference>
<keyword evidence="6" id="KW-0812">Transmembrane</keyword>
<comment type="caution">
    <text evidence="7">The sequence shown here is derived from an EMBL/GenBank/DDBJ whole genome shotgun (WGS) entry which is preliminary data.</text>
</comment>
<feature type="transmembrane region" description="Helical" evidence="6">
    <location>
        <begin position="413"/>
        <end position="437"/>
    </location>
</feature>
<name>A0A178A5R7_9BACI</name>
<dbReference type="AlphaFoldDB" id="A0A178A5R7"/>
<protein>
    <submittedName>
        <fullName evidence="7">Spore gernimation protein</fullName>
    </submittedName>
</protein>
<dbReference type="PANTHER" id="PTHR22550:SF5">
    <property type="entry name" value="LEUCINE ZIPPER PROTEIN 4"/>
    <property type="match status" value="1"/>
</dbReference>
<dbReference type="GO" id="GO:0005886">
    <property type="term" value="C:plasma membrane"/>
    <property type="evidence" value="ECO:0007669"/>
    <property type="project" value="UniProtKB-SubCell"/>
</dbReference>
<dbReference type="PANTHER" id="PTHR22550">
    <property type="entry name" value="SPORE GERMINATION PROTEIN"/>
    <property type="match status" value="1"/>
</dbReference>
<evidence type="ECO:0000256" key="5">
    <source>
        <dbReference type="SAM" id="MobiDB-lite"/>
    </source>
</evidence>
<evidence type="ECO:0000256" key="2">
    <source>
        <dbReference type="ARBA" id="ARBA00005278"/>
    </source>
</evidence>
<dbReference type="GO" id="GO:0009847">
    <property type="term" value="P:spore germination"/>
    <property type="evidence" value="ECO:0007669"/>
    <property type="project" value="UniProtKB-UniRule"/>
</dbReference>
<feature type="transmembrane region" description="Helical" evidence="6">
    <location>
        <begin position="286"/>
        <end position="306"/>
    </location>
</feature>
<dbReference type="STRING" id="217031.ABB05_02210"/>
<comment type="subcellular location">
    <subcellularLocation>
        <location evidence="4">Cell membrane</location>
    </subcellularLocation>
    <subcellularLocation>
        <location evidence="1">Membrane</location>
        <topology evidence="1">Multi-pass membrane protein</topology>
    </subcellularLocation>
</comment>
<dbReference type="EMBL" id="LDJR01000011">
    <property type="protein sequence ID" value="OAK75535.1"/>
    <property type="molecule type" value="Genomic_DNA"/>
</dbReference>
<keyword evidence="3 4" id="KW-0472">Membrane</keyword>
<dbReference type="Proteomes" id="UP000077881">
    <property type="component" value="Unassembled WGS sequence"/>
</dbReference>
<dbReference type="InterPro" id="IPR004995">
    <property type="entry name" value="Spore_Ger"/>
</dbReference>
<evidence type="ECO:0000313" key="7">
    <source>
        <dbReference type="EMBL" id="OAK75535.1"/>
    </source>
</evidence>
<sequence length="498" mass="56782">MRKKQQLSKKLPLTLDELEQSLQEVFTNNSDLLFSRYQHYGKKFAVFYIPYIVESGKVEEFILSPLLKREMKWTNLTILNEIPLGSGEMLTSLDEVLEKVVKGQVFIYIEGEKKVISYVLLNKEKRGLEKAETESLVLGPKIAFTESLVTNMNIIRWKIRSNDLELEELVVGNSIPADVRLVYMKSVANEEDVQTMRQRIQDLDVDFVEDSTVLKQYLEDNTVNLFPQFNITELPDRFAYDISQGKVGVLVENSPIGIIAPSTFFSFLESTEDRYMRWQGGSVFRILRFIAMFFAIIVTPTYVAIVTYQYGVIPTQLLISIGESRAAVPFPPLLEALLLEFLIEFLREAGVRLPTKVGQTMGIVGGIVIGQAAVETGLTSNILIIVVAMSALASFTFPNYLFGTSVRIIRYPFIFLAGIFGIMGIMFGLCMLIIHLLRLTSLGRPYLVPLYPLRLKDFNKSLFRLPLQFESKRMEAYRPKDAKRFSKSEAMKKRDIDE</sequence>
<keyword evidence="8" id="KW-1185">Reference proteome</keyword>
<evidence type="ECO:0000256" key="3">
    <source>
        <dbReference type="ARBA" id="ARBA00023136"/>
    </source>
</evidence>
<feature type="region of interest" description="Disordered" evidence="5">
    <location>
        <begin position="479"/>
        <end position="498"/>
    </location>
</feature>
<dbReference type="RefSeq" id="WP_064467597.1">
    <property type="nucleotide sequence ID" value="NZ_LDJR01000011.1"/>
</dbReference>
<dbReference type="OrthoDB" id="9772630at2"/>
<reference evidence="7 8" key="1">
    <citation type="submission" date="2015-05" db="EMBL/GenBank/DDBJ databases">
        <title>Comparison of genome.</title>
        <authorList>
            <person name="Zheng Z."/>
            <person name="Sun M."/>
        </authorList>
    </citation>
    <scope>NUCLEOTIDE SEQUENCE [LARGE SCALE GENOMIC DNA]</scope>
    <source>
        <strain evidence="7 8">G25-74</strain>
    </source>
</reference>
<dbReference type="InterPro" id="IPR050768">
    <property type="entry name" value="UPF0353/GerABKA_families"/>
</dbReference>
<evidence type="ECO:0000313" key="8">
    <source>
        <dbReference type="Proteomes" id="UP000077881"/>
    </source>
</evidence>
<evidence type="ECO:0000256" key="4">
    <source>
        <dbReference type="PIRNR" id="PIRNR005690"/>
    </source>
</evidence>
<gene>
    <name evidence="7" type="ORF">ABB05_02210</name>
</gene>
<dbReference type="Pfam" id="PF03323">
    <property type="entry name" value="GerA"/>
    <property type="match status" value="1"/>
</dbReference>